<reference evidence="3 4" key="1">
    <citation type="submission" date="2020-08" db="EMBL/GenBank/DDBJ databases">
        <authorList>
            <person name="Newling K."/>
            <person name="Davey J."/>
            <person name="Forrester S."/>
        </authorList>
    </citation>
    <scope>NUCLEOTIDE SEQUENCE [LARGE SCALE GENOMIC DNA]</scope>
    <source>
        <strain evidence="4">Crithidia deanei Carvalho (ATCC PRA-265)</strain>
    </source>
</reference>
<dbReference type="PANTHER" id="PTHR14190:SF7">
    <property type="entry name" value="VACUOLAR PROTEIN SORTING-ASSOCIATED PROTEIN 52 HOMOLOG"/>
    <property type="match status" value="1"/>
</dbReference>
<evidence type="ECO:0000313" key="3">
    <source>
        <dbReference type="EMBL" id="CAD2214934.1"/>
    </source>
</evidence>
<dbReference type="InterPro" id="IPR007258">
    <property type="entry name" value="Vps52"/>
</dbReference>
<feature type="coiled-coil region" evidence="1">
    <location>
        <begin position="74"/>
        <end position="108"/>
    </location>
</feature>
<dbReference type="Pfam" id="PF04129">
    <property type="entry name" value="Vps52_CC"/>
    <property type="match status" value="1"/>
</dbReference>
<dbReference type="InterPro" id="IPR048319">
    <property type="entry name" value="Vps52_CC"/>
</dbReference>
<dbReference type="PANTHER" id="PTHR14190">
    <property type="entry name" value="SUPPRESSOR OF ACTIN MUTATIONS 2/VACUOLAR PROTEIN SORTING 52"/>
    <property type="match status" value="1"/>
</dbReference>
<dbReference type="GO" id="GO:0019905">
    <property type="term" value="F:syntaxin binding"/>
    <property type="evidence" value="ECO:0007669"/>
    <property type="project" value="TreeGrafter"/>
</dbReference>
<evidence type="ECO:0000256" key="1">
    <source>
        <dbReference type="SAM" id="Coils"/>
    </source>
</evidence>
<evidence type="ECO:0000313" key="4">
    <source>
        <dbReference type="Proteomes" id="UP000515908"/>
    </source>
</evidence>
<gene>
    <name evidence="3" type="ORF">ADEAN_000238700</name>
</gene>
<protein>
    <submittedName>
        <fullName evidence="3">Vps52 / Sac2 family, putative</fullName>
    </submittedName>
</protein>
<name>A0A7G2C766_9TRYP</name>
<feature type="coiled-coil region" evidence="1">
    <location>
        <begin position="5"/>
        <end position="32"/>
    </location>
</feature>
<dbReference type="EMBL" id="LR877148">
    <property type="protein sequence ID" value="CAD2214934.1"/>
    <property type="molecule type" value="Genomic_DNA"/>
</dbReference>
<accession>A0A7G2C766</accession>
<dbReference type="AlphaFoldDB" id="A0A7G2C766"/>
<dbReference type="OrthoDB" id="19482at2759"/>
<evidence type="ECO:0000259" key="2">
    <source>
        <dbReference type="Pfam" id="PF04129"/>
    </source>
</evidence>
<dbReference type="Proteomes" id="UP000515908">
    <property type="component" value="Chromosome 04"/>
</dbReference>
<dbReference type="VEuPathDB" id="TriTrypDB:ADEAN_000238700"/>
<keyword evidence="4" id="KW-1185">Reference proteome</keyword>
<dbReference type="GO" id="GO:0005829">
    <property type="term" value="C:cytosol"/>
    <property type="evidence" value="ECO:0007669"/>
    <property type="project" value="GOC"/>
</dbReference>
<dbReference type="GO" id="GO:0032456">
    <property type="term" value="P:endocytic recycling"/>
    <property type="evidence" value="ECO:0007669"/>
    <property type="project" value="TreeGrafter"/>
</dbReference>
<dbReference type="GO" id="GO:0000938">
    <property type="term" value="C:GARP complex"/>
    <property type="evidence" value="ECO:0007669"/>
    <property type="project" value="TreeGrafter"/>
</dbReference>
<dbReference type="GO" id="GO:0006896">
    <property type="term" value="P:Golgi to vacuole transport"/>
    <property type="evidence" value="ECO:0007669"/>
    <property type="project" value="TreeGrafter"/>
</dbReference>
<organism evidence="3 4">
    <name type="scientific">Angomonas deanei</name>
    <dbReference type="NCBI Taxonomy" id="59799"/>
    <lineage>
        <taxon>Eukaryota</taxon>
        <taxon>Discoba</taxon>
        <taxon>Euglenozoa</taxon>
        <taxon>Kinetoplastea</taxon>
        <taxon>Metakinetoplastina</taxon>
        <taxon>Trypanosomatida</taxon>
        <taxon>Trypanosomatidae</taxon>
        <taxon>Strigomonadinae</taxon>
        <taxon>Angomonas</taxon>
    </lineage>
</organism>
<proteinExistence type="predicted"/>
<dbReference type="GO" id="GO:0042147">
    <property type="term" value="P:retrograde transport, endosome to Golgi"/>
    <property type="evidence" value="ECO:0007669"/>
    <property type="project" value="TreeGrafter"/>
</dbReference>
<keyword evidence="1" id="KW-0175">Coiled coil</keyword>
<feature type="domain" description="Vps52 coiled-coil" evidence="2">
    <location>
        <begin position="66"/>
        <end position="240"/>
    </location>
</feature>
<sequence length="762" mass="85641">MNAENARVSDVAEEALKQIEEIEALMKADTDEDAFAKYLRSGEDLKSVVDQHDSELKQLSSQYIDDHVKQVENIVQLYNELNACDQKIEDFEEEIVTFLRNLEESANDIVLMQQNTETLVRSVSHRRQVSNKIHEVYAALQECDTFCEDIANKEVDRSFLASLREIDHKLLFLSKNKSLQGSAVDNELRPKLKTAAKKAGDKLHKYLTKKMEALASCTTLAEVESAQQSLEQSSQYAYRFLLLYNAPVANDIAKLYINTMVQMYTNHVRTALREVTDAAEVHAHPLNPIVTADELTSILSNRDTGSPKGCQVQAAPLHFPGKVLSTRDRSISQHVRSDAASRVRTLKEATFEENVLPLREIRVRYSKLYFDEKVKEVLNKCDSWTWRFAHFLQQLVNICSSECTFISNFFCIPNESDEAGDFNVAESIARSVLGRVIQTVETALPQEMVLVLNRSSVLASLRFLEVAKQYLCTSLDPVPLVLLSGVLEMTKACLKNNIRTFIRNDTEVLPVVEGLKLSLFQTAPDDSSSTDALITAGKSYLLTLGPHPVVCRVFDVLGQVEYLNCAPFRCETFSGGATDIYDPNVLKYTDQSVPVFLGFISTLAKRHKSRLAQCLFVCNNLYFVFFSLQQISRRNPIPESLAVKDEKETPFIASAGTVTAIEERLQTAFRDFIRVEAGANATESFDYIFSVVQKAEDQLGEAFFADAGATEGKRLPSDLTEERIRTAVTRFGQKHESEMTSSIKRLKSLTTSVFDNYKAVMG</sequence>